<dbReference type="EC" id="2.4.1.227" evidence="10"/>
<comment type="caution">
    <text evidence="10">Lacks conserved residue(s) required for the propagation of feature annotation.</text>
</comment>
<feature type="binding site" evidence="10">
    <location>
        <position position="291"/>
    </location>
    <ligand>
        <name>UDP-N-acetyl-alpha-D-glucosamine</name>
        <dbReference type="ChEBI" id="CHEBI:57705"/>
    </ligand>
</feature>
<keyword evidence="14" id="KW-1185">Reference proteome</keyword>
<dbReference type="GO" id="GO:0051301">
    <property type="term" value="P:cell division"/>
    <property type="evidence" value="ECO:0007669"/>
    <property type="project" value="UniProtKB-KW"/>
</dbReference>
<dbReference type="AlphaFoldDB" id="A0A0W0YV64"/>
<feature type="binding site" evidence="10">
    <location>
        <begin position="12"/>
        <end position="14"/>
    </location>
    <ligand>
        <name>UDP-N-acetyl-alpha-D-glucosamine</name>
        <dbReference type="ChEBI" id="CHEBI:57705"/>
    </ligand>
</feature>
<dbReference type="STRING" id="1122169.Lsha_1486"/>
<evidence type="ECO:0000256" key="8">
    <source>
        <dbReference type="ARBA" id="ARBA00023306"/>
    </source>
</evidence>
<keyword evidence="8 10" id="KW-0131">Cell cycle</keyword>
<dbReference type="CDD" id="cd03785">
    <property type="entry name" value="GT28_MurG"/>
    <property type="match status" value="1"/>
</dbReference>
<feature type="binding site" evidence="10">
    <location>
        <position position="196"/>
    </location>
    <ligand>
        <name>UDP-N-acetyl-alpha-D-glucosamine</name>
        <dbReference type="ChEBI" id="CHEBI:57705"/>
    </ligand>
</feature>
<evidence type="ECO:0000313" key="14">
    <source>
        <dbReference type="Proteomes" id="UP000054600"/>
    </source>
</evidence>
<evidence type="ECO:0000313" key="13">
    <source>
        <dbReference type="EMBL" id="KTD60769.1"/>
    </source>
</evidence>
<keyword evidence="5 10" id="KW-0133">Cell shape</keyword>
<comment type="similarity">
    <text evidence="10">Belongs to the glycosyltransferase 28 family. MurG subfamily.</text>
</comment>
<evidence type="ECO:0000256" key="7">
    <source>
        <dbReference type="ARBA" id="ARBA00023136"/>
    </source>
</evidence>
<dbReference type="SUPFAM" id="SSF53756">
    <property type="entry name" value="UDP-Glycosyltransferase/glycogen phosphorylase"/>
    <property type="match status" value="1"/>
</dbReference>
<dbReference type="Proteomes" id="UP000054600">
    <property type="component" value="Unassembled WGS sequence"/>
</dbReference>
<evidence type="ECO:0000259" key="12">
    <source>
        <dbReference type="Pfam" id="PF04101"/>
    </source>
</evidence>
<reference evidence="13 14" key="1">
    <citation type="submission" date="2015-11" db="EMBL/GenBank/DDBJ databases">
        <title>Genomic analysis of 38 Legionella species identifies large and diverse effector repertoires.</title>
        <authorList>
            <person name="Burstein D."/>
            <person name="Amaro F."/>
            <person name="Zusman T."/>
            <person name="Lifshitz Z."/>
            <person name="Cohen O."/>
            <person name="Gilbert J.A."/>
            <person name="Pupko T."/>
            <person name="Shuman H.A."/>
            <person name="Segal G."/>
        </authorList>
    </citation>
    <scope>NUCLEOTIDE SEQUENCE [LARGE SCALE GENOMIC DNA]</scope>
    <source>
        <strain evidence="13 14">ATCC 49655</strain>
    </source>
</reference>
<feature type="domain" description="Glycosyltransferase family 28 N-terminal" evidence="11">
    <location>
        <begin position="5"/>
        <end position="141"/>
    </location>
</feature>
<keyword evidence="1 10" id="KW-1003">Cell membrane</keyword>
<name>A0A0W0YV64_9GAMM</name>
<feature type="binding site" evidence="10">
    <location>
        <position position="166"/>
    </location>
    <ligand>
        <name>UDP-N-acetyl-alpha-D-glucosamine</name>
        <dbReference type="ChEBI" id="CHEBI:57705"/>
    </ligand>
</feature>
<keyword evidence="3 10" id="KW-0328">Glycosyltransferase</keyword>
<proteinExistence type="inferred from homology"/>
<dbReference type="GO" id="GO:0009252">
    <property type="term" value="P:peptidoglycan biosynthetic process"/>
    <property type="evidence" value="ECO:0007669"/>
    <property type="project" value="UniProtKB-UniRule"/>
</dbReference>
<dbReference type="InterPro" id="IPR007235">
    <property type="entry name" value="Glyco_trans_28_C"/>
</dbReference>
<dbReference type="UniPathway" id="UPA00219"/>
<dbReference type="EMBL" id="LNYW01000043">
    <property type="protein sequence ID" value="KTD60769.1"/>
    <property type="molecule type" value="Genomic_DNA"/>
</dbReference>
<evidence type="ECO:0000256" key="3">
    <source>
        <dbReference type="ARBA" id="ARBA00022676"/>
    </source>
</evidence>
<gene>
    <name evidence="10 13" type="primary">murG</name>
    <name evidence="13" type="ORF">Lsha_1486</name>
</gene>
<comment type="catalytic activity">
    <reaction evidence="10">
        <text>di-trans,octa-cis-undecaprenyl diphospho-N-acetyl-alpha-D-muramoyl-L-alanyl-D-glutamyl-meso-2,6-diaminopimeloyl-D-alanyl-D-alanine + UDP-N-acetyl-alpha-D-glucosamine = di-trans,octa-cis-undecaprenyl diphospho-[N-acetyl-alpha-D-glucosaminyl-(1-&gt;4)]-N-acetyl-alpha-D-muramoyl-L-alanyl-D-glutamyl-meso-2,6-diaminopimeloyl-D-alanyl-D-alanine + UDP + H(+)</text>
        <dbReference type="Rhea" id="RHEA:31227"/>
        <dbReference type="ChEBI" id="CHEBI:15378"/>
        <dbReference type="ChEBI" id="CHEBI:57705"/>
        <dbReference type="ChEBI" id="CHEBI:58223"/>
        <dbReference type="ChEBI" id="CHEBI:61387"/>
        <dbReference type="ChEBI" id="CHEBI:61388"/>
        <dbReference type="EC" id="2.4.1.227"/>
    </reaction>
</comment>
<dbReference type="OrthoDB" id="9808936at2"/>
<dbReference type="PANTHER" id="PTHR21015">
    <property type="entry name" value="UDP-N-ACETYLGLUCOSAMINE--N-ACETYLMURAMYL-(PENTAPEPTIDE) PYROPHOSPHORYL-UNDECAPRENOL N-ACETYLGLUCOSAMINE TRANSFERASE 1"/>
    <property type="match status" value="1"/>
</dbReference>
<protein>
    <recommendedName>
        <fullName evidence="10">UDP-N-acetylglucosamine--N-acetylmuramyl-(pentapeptide) pyrophosphoryl-undecaprenol N-acetylglucosamine transferase</fullName>
        <ecNumber evidence="10">2.4.1.227</ecNumber>
    </recommendedName>
    <alternativeName>
        <fullName evidence="10">Undecaprenyl-PP-MurNAc-pentapeptide-UDPGlcNAc GlcNAc transferase</fullName>
    </alternativeName>
</protein>
<dbReference type="GO" id="GO:0008360">
    <property type="term" value="P:regulation of cell shape"/>
    <property type="evidence" value="ECO:0007669"/>
    <property type="project" value="UniProtKB-KW"/>
</dbReference>
<evidence type="ECO:0000256" key="9">
    <source>
        <dbReference type="ARBA" id="ARBA00023316"/>
    </source>
</evidence>
<keyword evidence="2 10" id="KW-0132">Cell division</keyword>
<keyword evidence="4 10" id="KW-0808">Transferase</keyword>
<feature type="domain" description="Glycosyl transferase family 28 C-terminal" evidence="12">
    <location>
        <begin position="190"/>
        <end position="343"/>
    </location>
</feature>
<comment type="caution">
    <text evidence="13">The sequence shown here is derived from an EMBL/GenBank/DDBJ whole genome shotgun (WGS) entry which is preliminary data.</text>
</comment>
<keyword evidence="9 10" id="KW-0961">Cell wall biogenesis/degradation</keyword>
<sequence>MSLSIVFTGGGTAGHVTPNIALIKEFRQEGWAVNYVGSAEGIEHDMIKKMDIPFHSVSSGKLRRYFSFKNLLDPFKIFCGILQSTWLFFRLKPDVVFSKGGFVAFPVVVGAWINRIPVIAHESDMSPGLANRLSFPFVNKICLTFDAGKKHFKNQDKIEVTGTPIRQQLFQGNKERGLELCGFNESKPCLLIVGGSLGAGSINSSIRAALNELTSEFQVIHVCGKGKIEPSLNAREGYKQFEYVNEELPDLFAAASIVISRAGANSLYEILALGKPHVLIPLSAQVSRGDQIQNARYFKGLGISTVIQDESLSKETLLASLHEVVTNKKDIDNKIKALKIESATNKIVAIIKEQAHVQSPRTV</sequence>
<keyword evidence="7 10" id="KW-0472">Membrane</keyword>
<dbReference type="Pfam" id="PF04101">
    <property type="entry name" value="Glyco_tran_28_C"/>
    <property type="match status" value="1"/>
</dbReference>
<comment type="subcellular location">
    <subcellularLocation>
        <location evidence="10">Cell membrane</location>
        <topology evidence="10">Peripheral membrane protein</topology>
        <orientation evidence="10">Cytoplasmic side</orientation>
    </subcellularLocation>
</comment>
<evidence type="ECO:0000256" key="1">
    <source>
        <dbReference type="ARBA" id="ARBA00022475"/>
    </source>
</evidence>
<dbReference type="PANTHER" id="PTHR21015:SF27">
    <property type="entry name" value="UDP-N-ACETYLGLUCOSAMINE--N-ACETYLMURAMYL-(PENTAPEPTIDE) PYROPHOSPHORYL-UNDECAPRENOL N-ACETYLGLUCOSAMINE TRANSFERASE"/>
    <property type="match status" value="1"/>
</dbReference>
<dbReference type="HAMAP" id="MF_00033">
    <property type="entry name" value="MurG"/>
    <property type="match status" value="1"/>
</dbReference>
<evidence type="ECO:0000256" key="6">
    <source>
        <dbReference type="ARBA" id="ARBA00022984"/>
    </source>
</evidence>
<evidence type="ECO:0000259" key="11">
    <source>
        <dbReference type="Pfam" id="PF03033"/>
    </source>
</evidence>
<dbReference type="PATRIC" id="fig|1122169.6.peg.1711"/>
<dbReference type="Pfam" id="PF03033">
    <property type="entry name" value="Glyco_transf_28"/>
    <property type="match status" value="1"/>
</dbReference>
<dbReference type="InterPro" id="IPR006009">
    <property type="entry name" value="GlcNAc_MurG"/>
</dbReference>
<evidence type="ECO:0000256" key="5">
    <source>
        <dbReference type="ARBA" id="ARBA00022960"/>
    </source>
</evidence>
<accession>A0A0W0YV64</accession>
<evidence type="ECO:0000256" key="4">
    <source>
        <dbReference type="ARBA" id="ARBA00022679"/>
    </source>
</evidence>
<dbReference type="eggNOG" id="COG0707">
    <property type="taxonomic scope" value="Bacteria"/>
</dbReference>
<evidence type="ECO:0000256" key="2">
    <source>
        <dbReference type="ARBA" id="ARBA00022618"/>
    </source>
</evidence>
<dbReference type="NCBIfam" id="NF009102">
    <property type="entry name" value="PRK12446.1"/>
    <property type="match status" value="1"/>
</dbReference>
<dbReference type="GO" id="GO:0005886">
    <property type="term" value="C:plasma membrane"/>
    <property type="evidence" value="ECO:0007669"/>
    <property type="project" value="UniProtKB-SubCell"/>
</dbReference>
<dbReference type="InterPro" id="IPR004276">
    <property type="entry name" value="GlycoTrans_28_N"/>
</dbReference>
<comment type="pathway">
    <text evidence="10">Cell wall biogenesis; peptidoglycan biosynthesis.</text>
</comment>
<comment type="function">
    <text evidence="10">Cell wall formation. Catalyzes the transfer of a GlcNAc subunit on undecaprenyl-pyrophosphoryl-MurNAc-pentapeptide (lipid intermediate I) to form undecaprenyl-pyrophosphoryl-MurNAc-(pentapeptide)GlcNAc (lipid intermediate II).</text>
</comment>
<evidence type="ECO:0000256" key="10">
    <source>
        <dbReference type="HAMAP-Rule" id="MF_00033"/>
    </source>
</evidence>
<dbReference type="GO" id="GO:0051991">
    <property type="term" value="F:UDP-N-acetyl-D-glucosamine:N-acetylmuramoyl-L-alanyl-D-glutamyl-meso-2,6-diaminopimelyl-D-alanyl-D-alanine-diphosphoundecaprenol 4-beta-N-acetylglucosaminlytransferase activity"/>
    <property type="evidence" value="ECO:0007669"/>
    <property type="project" value="RHEA"/>
</dbReference>
<dbReference type="GO" id="GO:0005975">
    <property type="term" value="P:carbohydrate metabolic process"/>
    <property type="evidence" value="ECO:0007669"/>
    <property type="project" value="InterPro"/>
</dbReference>
<organism evidence="13 14">
    <name type="scientific">Legionella shakespearei DSM 23087</name>
    <dbReference type="NCBI Taxonomy" id="1122169"/>
    <lineage>
        <taxon>Bacteria</taxon>
        <taxon>Pseudomonadati</taxon>
        <taxon>Pseudomonadota</taxon>
        <taxon>Gammaproteobacteria</taxon>
        <taxon>Legionellales</taxon>
        <taxon>Legionellaceae</taxon>
        <taxon>Legionella</taxon>
    </lineage>
</organism>
<keyword evidence="6 10" id="KW-0573">Peptidoglycan synthesis</keyword>
<dbReference type="GO" id="GO:0071555">
    <property type="term" value="P:cell wall organization"/>
    <property type="evidence" value="ECO:0007669"/>
    <property type="project" value="UniProtKB-KW"/>
</dbReference>
<dbReference type="GO" id="GO:0050511">
    <property type="term" value="F:undecaprenyldiphospho-muramoylpentapeptide beta-N-acetylglucosaminyltransferase activity"/>
    <property type="evidence" value="ECO:0007669"/>
    <property type="project" value="UniProtKB-UniRule"/>
</dbReference>
<dbReference type="Gene3D" id="3.40.50.2000">
    <property type="entry name" value="Glycogen Phosphorylase B"/>
    <property type="match status" value="2"/>
</dbReference>
<dbReference type="RefSeq" id="WP_018577559.1">
    <property type="nucleotide sequence ID" value="NZ_KB892404.1"/>
</dbReference>